<dbReference type="GO" id="GO:0016020">
    <property type="term" value="C:membrane"/>
    <property type="evidence" value="ECO:0007669"/>
    <property type="project" value="InterPro"/>
</dbReference>
<dbReference type="GO" id="GO:0003824">
    <property type="term" value="F:catalytic activity"/>
    <property type="evidence" value="ECO:0007669"/>
    <property type="project" value="UniProtKB-ARBA"/>
</dbReference>
<dbReference type="Gene3D" id="3.20.20.450">
    <property type="entry name" value="EAL domain"/>
    <property type="match status" value="1"/>
</dbReference>
<keyword evidence="3" id="KW-1133">Transmembrane helix</keyword>
<dbReference type="CDD" id="cd06225">
    <property type="entry name" value="HAMP"/>
    <property type="match status" value="1"/>
</dbReference>
<protein>
    <recommendedName>
        <fullName evidence="9">GGDEF domain-containing protein</fullName>
    </recommendedName>
</protein>
<evidence type="ECO:0000256" key="3">
    <source>
        <dbReference type="SAM" id="Phobius"/>
    </source>
</evidence>
<dbReference type="FunFam" id="3.30.70.270:FF:000001">
    <property type="entry name" value="Diguanylate cyclase domain protein"/>
    <property type="match status" value="1"/>
</dbReference>
<dbReference type="Gene3D" id="6.10.340.10">
    <property type="match status" value="1"/>
</dbReference>
<dbReference type="Pfam" id="PF00990">
    <property type="entry name" value="GGDEF"/>
    <property type="match status" value="1"/>
</dbReference>
<keyword evidence="2" id="KW-0175">Coiled coil</keyword>
<dbReference type="InterPro" id="IPR052155">
    <property type="entry name" value="Biofilm_reg_signaling"/>
</dbReference>
<dbReference type="SUPFAM" id="SSF158472">
    <property type="entry name" value="HAMP domain-like"/>
    <property type="match status" value="1"/>
</dbReference>
<keyword evidence="3" id="KW-0472">Membrane</keyword>
<dbReference type="GO" id="GO:0007165">
    <property type="term" value="P:signal transduction"/>
    <property type="evidence" value="ECO:0007669"/>
    <property type="project" value="InterPro"/>
</dbReference>
<proteinExistence type="predicted"/>
<dbReference type="InterPro" id="IPR003660">
    <property type="entry name" value="HAMP_dom"/>
</dbReference>
<dbReference type="SUPFAM" id="SSF55073">
    <property type="entry name" value="Nucleotide cyclase"/>
    <property type="match status" value="1"/>
</dbReference>
<keyword evidence="8" id="KW-1185">Reference proteome</keyword>
<comment type="cofactor">
    <cofactor evidence="1">
        <name>Mg(2+)</name>
        <dbReference type="ChEBI" id="CHEBI:18420"/>
    </cofactor>
</comment>
<dbReference type="InterPro" id="IPR043128">
    <property type="entry name" value="Rev_trsase/Diguanyl_cyclase"/>
</dbReference>
<dbReference type="InterPro" id="IPR033417">
    <property type="entry name" value="CHASE8"/>
</dbReference>
<dbReference type="Gene3D" id="3.30.70.270">
    <property type="match status" value="1"/>
</dbReference>
<dbReference type="InterPro" id="IPR035919">
    <property type="entry name" value="EAL_sf"/>
</dbReference>
<dbReference type="NCBIfam" id="TIGR00254">
    <property type="entry name" value="GGDEF"/>
    <property type="match status" value="1"/>
</dbReference>
<evidence type="ECO:0000313" key="7">
    <source>
        <dbReference type="EMBL" id="GAA4960618.1"/>
    </source>
</evidence>
<dbReference type="EMBL" id="BAABLX010000079">
    <property type="protein sequence ID" value="GAA4960618.1"/>
    <property type="molecule type" value="Genomic_DNA"/>
</dbReference>
<feature type="domain" description="HAMP" evidence="5">
    <location>
        <begin position="179"/>
        <end position="232"/>
    </location>
</feature>
<feature type="domain" description="GGDEF" evidence="6">
    <location>
        <begin position="293"/>
        <end position="425"/>
    </location>
</feature>
<dbReference type="PANTHER" id="PTHR44757:SF2">
    <property type="entry name" value="BIOFILM ARCHITECTURE MAINTENANCE PROTEIN MBAA"/>
    <property type="match status" value="1"/>
</dbReference>
<dbReference type="Pfam" id="PF00563">
    <property type="entry name" value="EAL"/>
    <property type="match status" value="1"/>
</dbReference>
<name>A0AAV3U9C8_9ALTE</name>
<comment type="caution">
    <text evidence="7">The sequence shown here is derived from an EMBL/GenBank/DDBJ whole genome shotgun (WGS) entry which is preliminary data.</text>
</comment>
<feature type="domain" description="EAL" evidence="4">
    <location>
        <begin position="434"/>
        <end position="688"/>
    </location>
</feature>
<dbReference type="CDD" id="cd01949">
    <property type="entry name" value="GGDEF"/>
    <property type="match status" value="1"/>
</dbReference>
<dbReference type="PROSITE" id="PS50883">
    <property type="entry name" value="EAL"/>
    <property type="match status" value="1"/>
</dbReference>
<evidence type="ECO:0000256" key="2">
    <source>
        <dbReference type="SAM" id="Coils"/>
    </source>
</evidence>
<dbReference type="SUPFAM" id="SSF141868">
    <property type="entry name" value="EAL domain-like"/>
    <property type="match status" value="1"/>
</dbReference>
<dbReference type="SMART" id="SM00267">
    <property type="entry name" value="GGDEF"/>
    <property type="match status" value="1"/>
</dbReference>
<dbReference type="AlphaFoldDB" id="A0AAV3U9C8"/>
<evidence type="ECO:0008006" key="9">
    <source>
        <dbReference type="Google" id="ProtNLM"/>
    </source>
</evidence>
<dbReference type="SMART" id="SM00304">
    <property type="entry name" value="HAMP"/>
    <property type="match status" value="1"/>
</dbReference>
<sequence length="692" mass="77353">MQFFNRSSIRKTLQLVLLTVSSAALLMAIIGFAINDWYVSKQQLYSQLRSEASIIANNSIAALTFGDLESAQRTIASLRNENNIIAAALYSSDSTLFAKFENKPGYLPLKPLSNGQGEYQGLLYQQLAIALDQDNIGSILLLADLSQWRHQQYDRLLTVFSLFILALLGALFIASRLQNFVTQPLISLAKTVRTITKSKDYRLRAQVLSKDEIGLLASDFNQMLDQIQLRDESLRLAQEQLEEKVKERTQELQILTKELQHQAHHDALTGLANRTHFDERLRTSIAGVNDTGAGFSVMFLDLDRFKMVNDTLGHDVGDALLVAIAQRLKACLGAEDTLARLGGDEFAVLLNDANHAHTQTIATQLLTQVCNPVEVNGYNLQMSTSIGVAMVPKDGSDVATILKNADTAMYHSKESGRNRVTFFNQDMNLRLERRLLLENHLRDAIEQKQLSVHYQAKWSCAEHRLIGVEALVRWFHPTLGEVSPEEFVPLAEECGVIVDIDRYVMNYACQDLLALHTMGFTDLQLSVNFSPRHFSQPDTAKAVAEILHTTGFPGARLELEITESLLGPDTEDIYEQLQAIHALGVEISIDDFGRAYSSLSRIKQLPLHTLKIDRDFIRDLGQDADDETLVVTIITMAHNLNLKVVAEGIETEAQYRFVVENNCDLVQGFLFSRPVEFSQLLGLVKQPGAVRG</sequence>
<evidence type="ECO:0000259" key="5">
    <source>
        <dbReference type="PROSITE" id="PS50885"/>
    </source>
</evidence>
<dbReference type="CDD" id="cd01948">
    <property type="entry name" value="EAL"/>
    <property type="match status" value="1"/>
</dbReference>
<accession>A0AAV3U9C8</accession>
<evidence type="ECO:0000256" key="1">
    <source>
        <dbReference type="ARBA" id="ARBA00001946"/>
    </source>
</evidence>
<dbReference type="PROSITE" id="PS50885">
    <property type="entry name" value="HAMP"/>
    <property type="match status" value="1"/>
</dbReference>
<evidence type="ECO:0000259" key="6">
    <source>
        <dbReference type="PROSITE" id="PS50887"/>
    </source>
</evidence>
<dbReference type="SMART" id="SM00052">
    <property type="entry name" value="EAL"/>
    <property type="match status" value="1"/>
</dbReference>
<dbReference type="InterPro" id="IPR001633">
    <property type="entry name" value="EAL_dom"/>
</dbReference>
<dbReference type="InterPro" id="IPR000160">
    <property type="entry name" value="GGDEF_dom"/>
</dbReference>
<reference evidence="8" key="1">
    <citation type="journal article" date="2019" name="Int. J. Syst. Evol. Microbiol.">
        <title>The Global Catalogue of Microorganisms (GCM) 10K type strain sequencing project: providing services to taxonomists for standard genome sequencing and annotation.</title>
        <authorList>
            <consortium name="The Broad Institute Genomics Platform"/>
            <consortium name="The Broad Institute Genome Sequencing Center for Infectious Disease"/>
            <person name="Wu L."/>
            <person name="Ma J."/>
        </authorList>
    </citation>
    <scope>NUCLEOTIDE SEQUENCE [LARGE SCALE GENOMIC DNA]</scope>
    <source>
        <strain evidence="8">JCM 19134</strain>
    </source>
</reference>
<dbReference type="Pfam" id="PF17152">
    <property type="entry name" value="CHASE8"/>
    <property type="match status" value="1"/>
</dbReference>
<feature type="coiled-coil region" evidence="2">
    <location>
        <begin position="224"/>
        <end position="258"/>
    </location>
</feature>
<dbReference type="PROSITE" id="PS50887">
    <property type="entry name" value="GGDEF"/>
    <property type="match status" value="1"/>
</dbReference>
<keyword evidence="3" id="KW-0812">Transmembrane</keyword>
<dbReference type="Pfam" id="PF00672">
    <property type="entry name" value="HAMP"/>
    <property type="match status" value="1"/>
</dbReference>
<dbReference type="InterPro" id="IPR029787">
    <property type="entry name" value="Nucleotide_cyclase"/>
</dbReference>
<feature type="transmembrane region" description="Helical" evidence="3">
    <location>
        <begin position="12"/>
        <end position="34"/>
    </location>
</feature>
<evidence type="ECO:0000313" key="8">
    <source>
        <dbReference type="Proteomes" id="UP001409585"/>
    </source>
</evidence>
<gene>
    <name evidence="7" type="ORF">GCM10025791_47470</name>
</gene>
<dbReference type="RefSeq" id="WP_345427889.1">
    <property type="nucleotide sequence ID" value="NZ_AP031496.1"/>
</dbReference>
<organism evidence="7 8">
    <name type="scientific">Halioxenophilus aromaticivorans</name>
    <dbReference type="NCBI Taxonomy" id="1306992"/>
    <lineage>
        <taxon>Bacteria</taxon>
        <taxon>Pseudomonadati</taxon>
        <taxon>Pseudomonadota</taxon>
        <taxon>Gammaproteobacteria</taxon>
        <taxon>Alteromonadales</taxon>
        <taxon>Alteromonadaceae</taxon>
        <taxon>Halioxenophilus</taxon>
    </lineage>
</organism>
<dbReference type="PANTHER" id="PTHR44757">
    <property type="entry name" value="DIGUANYLATE CYCLASE DGCP"/>
    <property type="match status" value="1"/>
</dbReference>
<dbReference type="Proteomes" id="UP001409585">
    <property type="component" value="Unassembled WGS sequence"/>
</dbReference>
<feature type="transmembrane region" description="Helical" evidence="3">
    <location>
        <begin position="156"/>
        <end position="174"/>
    </location>
</feature>
<evidence type="ECO:0000259" key="4">
    <source>
        <dbReference type="PROSITE" id="PS50883"/>
    </source>
</evidence>